<dbReference type="Pfam" id="PF09971">
    <property type="entry name" value="DUF2206"/>
    <property type="match status" value="1"/>
</dbReference>
<evidence type="ECO:0000313" key="3">
    <source>
        <dbReference type="Proteomes" id="UP001056766"/>
    </source>
</evidence>
<feature type="transmembrane region" description="Helical" evidence="1">
    <location>
        <begin position="447"/>
        <end position="469"/>
    </location>
</feature>
<reference evidence="2" key="2">
    <citation type="submission" date="2021-04" db="EMBL/GenBank/DDBJ databases">
        <authorList>
            <person name="Dong X."/>
        </authorList>
    </citation>
    <scope>NUCLEOTIDE SEQUENCE</scope>
    <source>
        <strain evidence="2">LLY</strain>
    </source>
</reference>
<dbReference type="Proteomes" id="UP001056766">
    <property type="component" value="Unassembled WGS sequence"/>
</dbReference>
<sequence length="655" mass="75215">MKIDKISFIERFVLSVGLSVSLLFFVGLLLNFLSVEFGYLTPLSLTPLLVSFNVVIIALSMIGYKFNKDLILFKFNLNLSTLEKLFLSIAVLFPALSIFGMFFLNSTGNNIITITFFVAIFIYLILVCIFNYRCANIYPYIIFLMSISLLLLYALRSNHIIGIDSHLEYYFFQNTMNNMYWSVLENSILDASLSISLLPTICQIIFNTSSEFLFKVLYVLIYSISPLIVYIMSKKYLGEFGAFLAACFFMFQYSFLTVVMNARTSIAIFFFALALMVLFNDKINQIQKRALFIIFMVSIIMSHYSTAYIFIFIMSITFIIMTILAYMCPIKKIINGNTIALLTVFIVFWYSLITGAAFNSGVLFIQKTFISLNQLFIVESRGGGVPALLGDGIAHKPIADQIEFMSTWLTFIFIGIGIVTVILHYKEMSFPELNYKKSDTLKIKFESGYFVIALICTGLLFMMVALPFISKGYGIQRLYAMTLIILSVFFVLGIDSVAKIVRVKPYLIFFLIVIPYFFSISGVTHSALDMESTILLDSEGEQYHLYYVYDQESYGAKWMKDHSYVNSRVFTDFYGRFRLISQGNYPPKSVGWYNLKLHQNNDGYIYLRAYNVIYGKFVERDESSRIISSTNLSDYDDFFINKNLIYNNNGTEIYI</sequence>
<keyword evidence="1" id="KW-1133">Transmembrane helix</keyword>
<feature type="transmembrane region" description="Helical" evidence="1">
    <location>
        <begin position="110"/>
        <end position="130"/>
    </location>
</feature>
<evidence type="ECO:0000256" key="1">
    <source>
        <dbReference type="SAM" id="Phobius"/>
    </source>
</evidence>
<feature type="transmembrane region" description="Helical" evidence="1">
    <location>
        <begin position="85"/>
        <end position="104"/>
    </location>
</feature>
<feature type="transmembrane region" description="Helical" evidence="1">
    <location>
        <begin position="262"/>
        <end position="279"/>
    </location>
</feature>
<feature type="transmembrane region" description="Helical" evidence="1">
    <location>
        <begin position="339"/>
        <end position="365"/>
    </location>
</feature>
<accession>A0A9E5DDC8</accession>
<keyword evidence="3" id="KW-1185">Reference proteome</keyword>
<feature type="transmembrane region" description="Helical" evidence="1">
    <location>
        <begin position="12"/>
        <end position="33"/>
    </location>
</feature>
<feature type="transmembrane region" description="Helical" evidence="1">
    <location>
        <begin position="308"/>
        <end position="327"/>
    </location>
</feature>
<dbReference type="AlphaFoldDB" id="A0A9E5DDC8"/>
<dbReference type="EMBL" id="JAGSOI010000057">
    <property type="protein sequence ID" value="MCM1987579.1"/>
    <property type="molecule type" value="Genomic_DNA"/>
</dbReference>
<comment type="caution">
    <text evidence="2">The sequence shown here is derived from an EMBL/GenBank/DDBJ whole genome shotgun (WGS) entry which is preliminary data.</text>
</comment>
<feature type="transmembrane region" description="Helical" evidence="1">
    <location>
        <begin position="45"/>
        <end position="64"/>
    </location>
</feature>
<feature type="transmembrane region" description="Helical" evidence="1">
    <location>
        <begin position="240"/>
        <end position="256"/>
    </location>
</feature>
<gene>
    <name evidence="2" type="ORF">KDK67_11420</name>
</gene>
<feature type="transmembrane region" description="Helical" evidence="1">
    <location>
        <begin position="475"/>
        <end position="494"/>
    </location>
</feature>
<feature type="transmembrane region" description="Helical" evidence="1">
    <location>
        <begin position="216"/>
        <end position="233"/>
    </location>
</feature>
<feature type="transmembrane region" description="Helical" evidence="1">
    <location>
        <begin position="506"/>
        <end position="528"/>
    </location>
</feature>
<evidence type="ECO:0000313" key="2">
    <source>
        <dbReference type="EMBL" id="MCM1987579.1"/>
    </source>
</evidence>
<name>A0A9E5DDC8_9EURY</name>
<protein>
    <submittedName>
        <fullName evidence="2">DUF2206 domain-containing protein</fullName>
    </submittedName>
</protein>
<reference evidence="2" key="1">
    <citation type="journal article" date="2021" name="mSystems">
        <title>Bacteria and Archaea Synergistically Convert Glycine Betaine to Biogenic Methane in the Formosa Cold Seep of the South China Sea.</title>
        <authorList>
            <person name="Li L."/>
            <person name="Zhang W."/>
            <person name="Zhang S."/>
            <person name="Song L."/>
            <person name="Sun Q."/>
            <person name="Zhang H."/>
            <person name="Xiang H."/>
            <person name="Dong X."/>
        </authorList>
    </citation>
    <scope>NUCLEOTIDE SEQUENCE</scope>
    <source>
        <strain evidence="2">LLY</strain>
    </source>
</reference>
<feature type="transmembrane region" description="Helical" evidence="1">
    <location>
        <begin position="286"/>
        <end position="302"/>
    </location>
</feature>
<dbReference type="RefSeq" id="WP_250868929.1">
    <property type="nucleotide sequence ID" value="NZ_JAGSOI010000057.1"/>
</dbReference>
<keyword evidence="1" id="KW-0812">Transmembrane</keyword>
<proteinExistence type="predicted"/>
<organism evidence="2 3">
    <name type="scientific">Methanococcoides seepicolus</name>
    <dbReference type="NCBI Taxonomy" id="2828780"/>
    <lineage>
        <taxon>Archaea</taxon>
        <taxon>Methanobacteriati</taxon>
        <taxon>Methanobacteriota</taxon>
        <taxon>Stenosarchaea group</taxon>
        <taxon>Methanomicrobia</taxon>
        <taxon>Methanosarcinales</taxon>
        <taxon>Methanosarcinaceae</taxon>
        <taxon>Methanococcoides</taxon>
    </lineage>
</organism>
<feature type="transmembrane region" description="Helical" evidence="1">
    <location>
        <begin position="405"/>
        <end position="426"/>
    </location>
</feature>
<keyword evidence="1" id="KW-0472">Membrane</keyword>
<dbReference type="InterPro" id="IPR018701">
    <property type="entry name" value="DUF2206_membrane"/>
</dbReference>
<feature type="transmembrane region" description="Helical" evidence="1">
    <location>
        <begin position="137"/>
        <end position="155"/>
    </location>
</feature>